<name>A0A6G1C905_9ORYZ</name>
<feature type="region of interest" description="Disordered" evidence="1">
    <location>
        <begin position="1"/>
        <end position="58"/>
    </location>
</feature>
<evidence type="ECO:0000313" key="3">
    <source>
        <dbReference type="Proteomes" id="UP000479710"/>
    </source>
</evidence>
<feature type="region of interest" description="Disordered" evidence="1">
    <location>
        <begin position="114"/>
        <end position="133"/>
    </location>
</feature>
<dbReference type="AlphaFoldDB" id="A0A6G1C905"/>
<protein>
    <submittedName>
        <fullName evidence="2">Uncharacterized protein</fullName>
    </submittedName>
</protein>
<keyword evidence="3" id="KW-1185">Reference proteome</keyword>
<evidence type="ECO:0000256" key="1">
    <source>
        <dbReference type="SAM" id="MobiDB-lite"/>
    </source>
</evidence>
<dbReference type="Proteomes" id="UP000479710">
    <property type="component" value="Unassembled WGS sequence"/>
</dbReference>
<reference evidence="2 3" key="1">
    <citation type="submission" date="2019-11" db="EMBL/GenBank/DDBJ databases">
        <title>Whole genome sequence of Oryza granulata.</title>
        <authorList>
            <person name="Li W."/>
        </authorList>
    </citation>
    <scope>NUCLEOTIDE SEQUENCE [LARGE SCALE GENOMIC DNA]</scope>
    <source>
        <strain evidence="3">cv. Menghai</strain>
        <tissue evidence="2">Leaf</tissue>
    </source>
</reference>
<sequence length="186" mass="20007">MMPADISDVAVPRRSTSVRDGRACALPRPCNTGPRRPGHVKPGRAGATRSGSQAARAPSSCRGQCRGCAVSHRACAELGPGYALHAARTRAATRSHCAALRLRHAMATHAYHGIGMKGKRRRRRKRGRRAMTTTSMGWTHSAGAAPVSGPRPATPGLHWGRHARPSHHRVGAPLRRARAWALLLLR</sequence>
<proteinExistence type="predicted"/>
<gene>
    <name evidence="2" type="ORF">E2562_026782</name>
</gene>
<accession>A0A6G1C905</accession>
<feature type="compositionally biased region" description="Basic residues" evidence="1">
    <location>
        <begin position="117"/>
        <end position="129"/>
    </location>
</feature>
<dbReference type="EMBL" id="SPHZ02000010">
    <property type="protein sequence ID" value="KAF0896669.1"/>
    <property type="molecule type" value="Genomic_DNA"/>
</dbReference>
<organism evidence="2 3">
    <name type="scientific">Oryza meyeriana var. granulata</name>
    <dbReference type="NCBI Taxonomy" id="110450"/>
    <lineage>
        <taxon>Eukaryota</taxon>
        <taxon>Viridiplantae</taxon>
        <taxon>Streptophyta</taxon>
        <taxon>Embryophyta</taxon>
        <taxon>Tracheophyta</taxon>
        <taxon>Spermatophyta</taxon>
        <taxon>Magnoliopsida</taxon>
        <taxon>Liliopsida</taxon>
        <taxon>Poales</taxon>
        <taxon>Poaceae</taxon>
        <taxon>BOP clade</taxon>
        <taxon>Oryzoideae</taxon>
        <taxon>Oryzeae</taxon>
        <taxon>Oryzinae</taxon>
        <taxon>Oryza</taxon>
        <taxon>Oryza meyeriana</taxon>
    </lineage>
</organism>
<comment type="caution">
    <text evidence="2">The sequence shown here is derived from an EMBL/GenBank/DDBJ whole genome shotgun (WGS) entry which is preliminary data.</text>
</comment>
<evidence type="ECO:0000313" key="2">
    <source>
        <dbReference type="EMBL" id="KAF0896669.1"/>
    </source>
</evidence>